<keyword evidence="3" id="KW-1185">Reference proteome</keyword>
<sequence length="100" mass="11013">MGHTPTNSVRLLAGGHINKRAAGLLAEGGTGQESQSSRCPSSSNFPKGRLATRSVELENKRVSADVQSRKLWAIIGVMKRQSQEEKMYMQRARQLRSKAC</sequence>
<evidence type="ECO:0000256" key="1">
    <source>
        <dbReference type="SAM" id="MobiDB-lite"/>
    </source>
</evidence>
<proteinExistence type="predicted"/>
<feature type="region of interest" description="Disordered" evidence="1">
    <location>
        <begin position="23"/>
        <end position="50"/>
    </location>
</feature>
<protein>
    <submittedName>
        <fullName evidence="2">Uncharacterized protein</fullName>
    </submittedName>
</protein>
<comment type="caution">
    <text evidence="2">The sequence shown here is derived from an EMBL/GenBank/DDBJ whole genome shotgun (WGS) entry which is preliminary data.</text>
</comment>
<organism evidence="2 3">
    <name type="scientific">Protopolystoma xenopodis</name>
    <dbReference type="NCBI Taxonomy" id="117903"/>
    <lineage>
        <taxon>Eukaryota</taxon>
        <taxon>Metazoa</taxon>
        <taxon>Spiralia</taxon>
        <taxon>Lophotrochozoa</taxon>
        <taxon>Platyhelminthes</taxon>
        <taxon>Monogenea</taxon>
        <taxon>Polyopisthocotylea</taxon>
        <taxon>Polystomatidea</taxon>
        <taxon>Polystomatidae</taxon>
        <taxon>Protopolystoma</taxon>
    </lineage>
</organism>
<dbReference type="Proteomes" id="UP000784294">
    <property type="component" value="Unassembled WGS sequence"/>
</dbReference>
<accession>A0A3S5B0S4</accession>
<gene>
    <name evidence="2" type="ORF">PXEA_LOCUS35981</name>
</gene>
<evidence type="ECO:0000313" key="2">
    <source>
        <dbReference type="EMBL" id="VEL42541.1"/>
    </source>
</evidence>
<dbReference type="AlphaFoldDB" id="A0A3S5B0S4"/>
<evidence type="ECO:0000313" key="3">
    <source>
        <dbReference type="Proteomes" id="UP000784294"/>
    </source>
</evidence>
<dbReference type="EMBL" id="CAAALY010275006">
    <property type="protein sequence ID" value="VEL42541.1"/>
    <property type="molecule type" value="Genomic_DNA"/>
</dbReference>
<feature type="compositionally biased region" description="Low complexity" evidence="1">
    <location>
        <begin position="34"/>
        <end position="43"/>
    </location>
</feature>
<name>A0A3S5B0S4_9PLAT</name>
<reference evidence="2" key="1">
    <citation type="submission" date="2018-11" db="EMBL/GenBank/DDBJ databases">
        <authorList>
            <consortium name="Pathogen Informatics"/>
        </authorList>
    </citation>
    <scope>NUCLEOTIDE SEQUENCE</scope>
</reference>